<dbReference type="PROSITE" id="PS51257">
    <property type="entry name" value="PROKAR_LIPOPROTEIN"/>
    <property type="match status" value="1"/>
</dbReference>
<dbReference type="EMBL" id="CP065938">
    <property type="protein sequence ID" value="UWX05198.1"/>
    <property type="molecule type" value="Genomic_DNA"/>
</dbReference>
<dbReference type="InterPro" id="IPR036390">
    <property type="entry name" value="WH_DNA-bd_sf"/>
</dbReference>
<dbReference type="Pfam" id="PF00126">
    <property type="entry name" value="HTH_1"/>
    <property type="match status" value="1"/>
</dbReference>
<keyword evidence="4" id="KW-0804">Transcription</keyword>
<dbReference type="Pfam" id="PF03466">
    <property type="entry name" value="LysR_substrate"/>
    <property type="match status" value="1"/>
</dbReference>
<dbReference type="RefSeq" id="WP_334314763.1">
    <property type="nucleotide sequence ID" value="NZ_CP065938.1"/>
</dbReference>
<keyword evidence="7" id="KW-1185">Reference proteome</keyword>
<feature type="domain" description="HTH lysR-type" evidence="5">
    <location>
        <begin position="1"/>
        <end position="58"/>
    </location>
</feature>
<gene>
    <name evidence="6" type="ORF">JBF11_06955</name>
</gene>
<evidence type="ECO:0000256" key="2">
    <source>
        <dbReference type="ARBA" id="ARBA00023015"/>
    </source>
</evidence>
<proteinExistence type="inferred from homology"/>
<dbReference type="InterPro" id="IPR005119">
    <property type="entry name" value="LysR_subst-bd"/>
</dbReference>
<sequence length="312" mass="34860">MRLEQLAVLIEVAKYKSLNLACASLHMTQQTLSACIKNMERELNVILLKRTSKGVSLTAEGKKVFAYAVKIIPEYEELLESIAAKDNNGRSFYGELRIYVNSLFYLATLTEIIKNFCYRYPEIKVVTLGASPAVIRERLLEPKEEGVYRVGLVNVPCAEENGGDSGFMSFDGLNFIPLEKGNYHACVSENSHLAKRRELSLRSILREPLVIGAAEELNVTPLHFMLSRYGKPNIVLATTSLTLWHNIIASNMGIGFLHDIFLDGREPFCSCLEHIVPIRIKDKFSAVTGCLIVGKSEGIIEKFVTFLPKGKV</sequence>
<reference evidence="6" key="1">
    <citation type="submission" date="2020-12" db="EMBL/GenBank/DDBJ databases">
        <title>Taurinivorans muris gen. nov., sp. nov., fundamental and realized metabolic niche of a ubiquitous sulfidogenic bacterium in the murine intestine.</title>
        <authorList>
            <person name="Ye H."/>
            <person name="Hanson B.T."/>
            <person name="Loy A."/>
        </authorList>
    </citation>
    <scope>NUCLEOTIDE SEQUENCE</scope>
    <source>
        <strain evidence="6">LT0009</strain>
    </source>
</reference>
<name>A0ABY5Y1P7_9BACT</name>
<protein>
    <submittedName>
        <fullName evidence="6">LysR family transcriptional regulator</fullName>
    </submittedName>
</protein>
<keyword evidence="3" id="KW-0238">DNA-binding</keyword>
<evidence type="ECO:0000256" key="1">
    <source>
        <dbReference type="ARBA" id="ARBA00009437"/>
    </source>
</evidence>
<dbReference type="InterPro" id="IPR036388">
    <property type="entry name" value="WH-like_DNA-bd_sf"/>
</dbReference>
<keyword evidence="2" id="KW-0805">Transcription regulation</keyword>
<dbReference type="InterPro" id="IPR050950">
    <property type="entry name" value="HTH-type_LysR_regulators"/>
</dbReference>
<dbReference type="PANTHER" id="PTHR30419">
    <property type="entry name" value="HTH-TYPE TRANSCRIPTIONAL REGULATOR YBHD"/>
    <property type="match status" value="1"/>
</dbReference>
<comment type="similarity">
    <text evidence="1">Belongs to the LysR transcriptional regulatory family.</text>
</comment>
<dbReference type="InterPro" id="IPR000847">
    <property type="entry name" value="LysR_HTH_N"/>
</dbReference>
<organism evidence="6 7">
    <name type="scientific">Taurinivorans muris</name>
    <dbReference type="NCBI Taxonomy" id="2787751"/>
    <lineage>
        <taxon>Bacteria</taxon>
        <taxon>Pseudomonadati</taxon>
        <taxon>Thermodesulfobacteriota</taxon>
        <taxon>Desulfovibrionia</taxon>
        <taxon>Desulfovibrionales</taxon>
        <taxon>Desulfovibrionaceae</taxon>
        <taxon>Taurinivorans</taxon>
    </lineage>
</organism>
<dbReference type="SUPFAM" id="SSF46785">
    <property type="entry name" value="Winged helix' DNA-binding domain"/>
    <property type="match status" value="1"/>
</dbReference>
<dbReference type="Gene3D" id="3.40.190.290">
    <property type="match status" value="1"/>
</dbReference>
<evidence type="ECO:0000256" key="4">
    <source>
        <dbReference type="ARBA" id="ARBA00023163"/>
    </source>
</evidence>
<dbReference type="Proteomes" id="UP001058120">
    <property type="component" value="Chromosome"/>
</dbReference>
<evidence type="ECO:0000259" key="5">
    <source>
        <dbReference type="PROSITE" id="PS50931"/>
    </source>
</evidence>
<dbReference type="Gene3D" id="1.10.10.10">
    <property type="entry name" value="Winged helix-like DNA-binding domain superfamily/Winged helix DNA-binding domain"/>
    <property type="match status" value="1"/>
</dbReference>
<evidence type="ECO:0000313" key="7">
    <source>
        <dbReference type="Proteomes" id="UP001058120"/>
    </source>
</evidence>
<evidence type="ECO:0000313" key="6">
    <source>
        <dbReference type="EMBL" id="UWX05198.1"/>
    </source>
</evidence>
<dbReference type="SUPFAM" id="SSF53850">
    <property type="entry name" value="Periplasmic binding protein-like II"/>
    <property type="match status" value="1"/>
</dbReference>
<dbReference type="PROSITE" id="PS50931">
    <property type="entry name" value="HTH_LYSR"/>
    <property type="match status" value="1"/>
</dbReference>
<evidence type="ECO:0000256" key="3">
    <source>
        <dbReference type="ARBA" id="ARBA00023125"/>
    </source>
</evidence>
<accession>A0ABY5Y1P7</accession>
<dbReference type="CDD" id="cd05466">
    <property type="entry name" value="PBP2_LTTR_substrate"/>
    <property type="match status" value="1"/>
</dbReference>